<reference evidence="1 2" key="1">
    <citation type="submission" date="2011-08" db="EMBL/GenBank/DDBJ databases">
        <authorList>
            <person name="Weinstock G."/>
            <person name="Sodergren E."/>
            <person name="Clifton S."/>
            <person name="Fulton L."/>
            <person name="Fulton B."/>
            <person name="Courtney L."/>
            <person name="Fronick C."/>
            <person name="Harrison M."/>
            <person name="Strong C."/>
            <person name="Farmer C."/>
            <person name="Delahaunty K."/>
            <person name="Markovic C."/>
            <person name="Hall O."/>
            <person name="Minx P."/>
            <person name="Tomlinson C."/>
            <person name="Mitreva M."/>
            <person name="Hou S."/>
            <person name="Chen J."/>
            <person name="Wollam A."/>
            <person name="Pepin K.H."/>
            <person name="Johnson M."/>
            <person name="Bhonagiri V."/>
            <person name="Zhang X."/>
            <person name="Suruliraj S."/>
            <person name="Warren W."/>
            <person name="Chinwalla A."/>
            <person name="Mardis E.R."/>
            <person name="Wilson R.K."/>
        </authorList>
    </citation>
    <scope>NUCLEOTIDE SEQUENCE [LARGE SCALE GENOMIC DNA]</scope>
    <source>
        <strain evidence="1 2">DSM 18206</strain>
    </source>
</reference>
<proteinExistence type="predicted"/>
<gene>
    <name evidence="1" type="ORF">HMPREF0673_01909</name>
</gene>
<dbReference type="HOGENOM" id="CLU_3220308_0_0_10"/>
<protein>
    <submittedName>
        <fullName evidence="1">Uncharacterized protein</fullName>
    </submittedName>
</protein>
<organism evidence="1 2">
    <name type="scientific">Leyella stercorea DSM 18206</name>
    <dbReference type="NCBI Taxonomy" id="1002367"/>
    <lineage>
        <taxon>Bacteria</taxon>
        <taxon>Pseudomonadati</taxon>
        <taxon>Bacteroidota</taxon>
        <taxon>Bacteroidia</taxon>
        <taxon>Bacteroidales</taxon>
        <taxon>Prevotellaceae</taxon>
        <taxon>Leyella</taxon>
    </lineage>
</organism>
<evidence type="ECO:0000313" key="2">
    <source>
        <dbReference type="Proteomes" id="UP000004407"/>
    </source>
</evidence>
<name>G6AZ45_9BACT</name>
<accession>G6AZ45</accession>
<comment type="caution">
    <text evidence="1">The sequence shown here is derived from an EMBL/GenBank/DDBJ whole genome shotgun (WGS) entry which is preliminary data.</text>
</comment>
<dbReference type="Proteomes" id="UP000004407">
    <property type="component" value="Unassembled WGS sequence"/>
</dbReference>
<evidence type="ECO:0000313" key="1">
    <source>
        <dbReference type="EMBL" id="EHJ38719.1"/>
    </source>
</evidence>
<dbReference type="AlphaFoldDB" id="G6AZ45"/>
<dbReference type="EMBL" id="AFZZ01000167">
    <property type="protein sequence ID" value="EHJ38719.1"/>
    <property type="molecule type" value="Genomic_DNA"/>
</dbReference>
<sequence length="44" mass="5267">MVAKIPNSQDFQYKTPKIFNIKLPKFSIIHSKKIQFQVDFDVKR</sequence>